<name>T1IQE1_STRMM</name>
<dbReference type="PROSITE" id="PS50835">
    <property type="entry name" value="IG_LIKE"/>
    <property type="match status" value="2"/>
</dbReference>
<dbReference type="InterPro" id="IPR007110">
    <property type="entry name" value="Ig-like_dom"/>
</dbReference>
<feature type="transmembrane region" description="Helical" evidence="19">
    <location>
        <begin position="584"/>
        <end position="605"/>
    </location>
</feature>
<dbReference type="GO" id="GO:0005007">
    <property type="term" value="F:fibroblast growth factor receptor activity"/>
    <property type="evidence" value="ECO:0007669"/>
    <property type="project" value="TreeGrafter"/>
</dbReference>
<dbReference type="FunFam" id="2.60.40.10:FF:000020">
    <property type="entry name" value="Fibroblast growth factor receptor"/>
    <property type="match status" value="1"/>
</dbReference>
<evidence type="ECO:0000256" key="1">
    <source>
        <dbReference type="ARBA" id="ARBA00004167"/>
    </source>
</evidence>
<dbReference type="PANTHER" id="PTHR24416">
    <property type="entry name" value="TYROSINE-PROTEIN KINASE RECEPTOR"/>
    <property type="match status" value="1"/>
</dbReference>
<evidence type="ECO:0000256" key="17">
    <source>
        <dbReference type="ARBA" id="ARBA00023319"/>
    </source>
</evidence>
<dbReference type="Gene3D" id="2.60.40.10">
    <property type="entry name" value="Immunoglobulins"/>
    <property type="match status" value="2"/>
</dbReference>
<keyword evidence="6" id="KW-0732">Signal</keyword>
<keyword evidence="5 19" id="KW-0812">Transmembrane</keyword>
<evidence type="ECO:0000256" key="15">
    <source>
        <dbReference type="ARBA" id="ARBA00023170"/>
    </source>
</evidence>
<keyword evidence="4" id="KW-0808">Transferase</keyword>
<feature type="transmembrane region" description="Helical" evidence="19">
    <location>
        <begin position="405"/>
        <end position="430"/>
    </location>
</feature>
<sequence>MKLDQIANIQVQSAFEASAKTMVTEVSLAPSLGKLRKFYYSTSIDFNENISAVISTLATNKVHNTWFPRSVLKKFFRECIYIHVHSCLCRFGSSVMSLSAGHKEILQLLFFGISPCPEDSLMDFIKLGMEFEMRHSSGQQCPSPSSNKLFGIQNNFFKGRSTTNTFQQLAQTRKTGLLLSAPLFKKGVEFFIVAQPAGSEAVLRCPAEGNPKPNITWIKDGKPIKRPTFQHKWSLTIDGLVPEDKGSFTCILTNELGSINGTYTVDVIERYPYPPMFQDGYPLNVTVHVGESATFECRVFSDLTPFFKWYKHYKVNGSSVNKDGIHYSTPNTGADSPSENSPILHFANTTMENSGQYTCIAANSIGFSRGTAWLTVIPRLVDATITSISEVQSRSFWSFILNQPIYVYVIVGLSTLMSLVILTLSVIMVCRYWMQSKKAINNPSPIRKRVILERQDPGDILGEGAFGQVKKANVELGENGDKTIVAEMADLISEMEIMKLMGKHEHIISLVGCCTQNGPLYVVTEYASRGNLLDYLRNRRPKLQTDVEGEQPLPLMLGQLVLFAYQVAQGMEYLSSKRVRKRKIWSFGIVLWEIITLGGTPYPAIRITKLFNLLKNGYRMDRPYQCPIEMYMQDCWKSVAKERPTFSVLVERIRQISIGEENLDLQKGTWGTKPLDSNPDLEMDSNEDLENPTMDSNADLENPTMYSNADLENPTLDSIPASVIVLGTTFKTQFKSPFAIFHVITYTSWWIQPVFLSNIFAIVHYANTVSKEQISNFICNLFTRFNKLPL</sequence>
<dbReference type="InterPro" id="IPR013783">
    <property type="entry name" value="Ig-like_fold"/>
</dbReference>
<evidence type="ECO:0000256" key="4">
    <source>
        <dbReference type="ARBA" id="ARBA00022679"/>
    </source>
</evidence>
<proteinExistence type="predicted"/>
<dbReference type="AlphaFoldDB" id="T1IQE1"/>
<dbReference type="FunFam" id="2.60.40.10:FF:000016">
    <property type="entry name" value="Fibroblast growth factor receptor"/>
    <property type="match status" value="1"/>
</dbReference>
<dbReference type="SMART" id="SM00408">
    <property type="entry name" value="IGc2"/>
    <property type="match status" value="2"/>
</dbReference>
<dbReference type="Proteomes" id="UP000014500">
    <property type="component" value="Unassembled WGS sequence"/>
</dbReference>
<keyword evidence="14" id="KW-1015">Disulfide bond</keyword>
<keyword evidence="16" id="KW-0325">Glycoprotein</keyword>
<evidence type="ECO:0000256" key="9">
    <source>
        <dbReference type="ARBA" id="ARBA00022777"/>
    </source>
</evidence>
<dbReference type="STRING" id="126957.T1IQE1"/>
<keyword evidence="10" id="KW-0067">ATP-binding</keyword>
<dbReference type="InterPro" id="IPR003599">
    <property type="entry name" value="Ig_sub"/>
</dbReference>
<keyword evidence="12 19" id="KW-0472">Membrane</keyword>
<evidence type="ECO:0000256" key="14">
    <source>
        <dbReference type="ARBA" id="ARBA00023157"/>
    </source>
</evidence>
<evidence type="ECO:0000256" key="8">
    <source>
        <dbReference type="ARBA" id="ARBA00022741"/>
    </source>
</evidence>
<keyword evidence="11 19" id="KW-1133">Transmembrane helix</keyword>
<dbReference type="InterPro" id="IPR001245">
    <property type="entry name" value="Ser-Thr/Tyr_kinase_cat_dom"/>
</dbReference>
<evidence type="ECO:0000256" key="5">
    <source>
        <dbReference type="ARBA" id="ARBA00022692"/>
    </source>
</evidence>
<evidence type="ECO:0000256" key="2">
    <source>
        <dbReference type="ARBA" id="ARBA00011902"/>
    </source>
</evidence>
<dbReference type="eggNOG" id="KOG0200">
    <property type="taxonomic scope" value="Eukaryota"/>
</dbReference>
<evidence type="ECO:0000259" key="20">
    <source>
        <dbReference type="PROSITE" id="PS50011"/>
    </source>
</evidence>
<dbReference type="InterPro" id="IPR011009">
    <property type="entry name" value="Kinase-like_dom_sf"/>
</dbReference>
<dbReference type="PROSITE" id="PS50011">
    <property type="entry name" value="PROTEIN_KINASE_DOM"/>
    <property type="match status" value="1"/>
</dbReference>
<dbReference type="Pfam" id="PF07714">
    <property type="entry name" value="PK_Tyr_Ser-Thr"/>
    <property type="match status" value="2"/>
</dbReference>
<dbReference type="InterPro" id="IPR000719">
    <property type="entry name" value="Prot_kinase_dom"/>
</dbReference>
<evidence type="ECO:0000256" key="11">
    <source>
        <dbReference type="ARBA" id="ARBA00022989"/>
    </source>
</evidence>
<dbReference type="Pfam" id="PF07679">
    <property type="entry name" value="I-set"/>
    <property type="match status" value="1"/>
</dbReference>
<protein>
    <recommendedName>
        <fullName evidence="2">receptor protein-tyrosine kinase</fullName>
        <ecNumber evidence="2">2.7.10.1</ecNumber>
    </recommendedName>
</protein>
<keyword evidence="9" id="KW-0418">Kinase</keyword>
<keyword evidence="8" id="KW-0547">Nucleotide-binding</keyword>
<dbReference type="InterPro" id="IPR003598">
    <property type="entry name" value="Ig_sub2"/>
</dbReference>
<dbReference type="GO" id="GO:0017134">
    <property type="term" value="F:fibroblast growth factor binding"/>
    <property type="evidence" value="ECO:0007669"/>
    <property type="project" value="TreeGrafter"/>
</dbReference>
<keyword evidence="23" id="KW-1185">Reference proteome</keyword>
<evidence type="ECO:0000256" key="18">
    <source>
        <dbReference type="SAM" id="MobiDB-lite"/>
    </source>
</evidence>
<evidence type="ECO:0000256" key="16">
    <source>
        <dbReference type="ARBA" id="ARBA00023180"/>
    </source>
</evidence>
<dbReference type="GO" id="GO:0043235">
    <property type="term" value="C:receptor complex"/>
    <property type="evidence" value="ECO:0007669"/>
    <property type="project" value="TreeGrafter"/>
</dbReference>
<organism evidence="22 23">
    <name type="scientific">Strigamia maritima</name>
    <name type="common">European centipede</name>
    <name type="synonym">Geophilus maritimus</name>
    <dbReference type="NCBI Taxonomy" id="126957"/>
    <lineage>
        <taxon>Eukaryota</taxon>
        <taxon>Metazoa</taxon>
        <taxon>Ecdysozoa</taxon>
        <taxon>Arthropoda</taxon>
        <taxon>Myriapoda</taxon>
        <taxon>Chilopoda</taxon>
        <taxon>Pleurostigmophora</taxon>
        <taxon>Geophilomorpha</taxon>
        <taxon>Linotaeniidae</taxon>
        <taxon>Strigamia</taxon>
    </lineage>
</organism>
<evidence type="ECO:0000313" key="22">
    <source>
        <dbReference type="EnsemblMetazoa" id="SMAR003253-PA"/>
    </source>
</evidence>
<dbReference type="EMBL" id="JH431306">
    <property type="status" value="NOT_ANNOTATED_CDS"/>
    <property type="molecule type" value="Genomic_DNA"/>
</dbReference>
<feature type="domain" description="Ig-like" evidence="21">
    <location>
        <begin position="274"/>
        <end position="375"/>
    </location>
</feature>
<keyword evidence="3" id="KW-0597">Phosphoprotein</keyword>
<comment type="subcellular location">
    <subcellularLocation>
        <location evidence="1">Membrane</location>
        <topology evidence="1">Single-pass membrane protein</topology>
    </subcellularLocation>
</comment>
<dbReference type="Gene3D" id="1.10.510.10">
    <property type="entry name" value="Transferase(Phosphotransferase) domain 1"/>
    <property type="match status" value="2"/>
</dbReference>
<evidence type="ECO:0000256" key="12">
    <source>
        <dbReference type="ARBA" id="ARBA00023136"/>
    </source>
</evidence>
<dbReference type="InterPro" id="IPR013098">
    <property type="entry name" value="Ig_I-set"/>
</dbReference>
<dbReference type="HOGENOM" id="CLU_355397_0_0_1"/>
<evidence type="ECO:0000313" key="23">
    <source>
        <dbReference type="Proteomes" id="UP000014500"/>
    </source>
</evidence>
<reference evidence="22" key="2">
    <citation type="submission" date="2015-02" db="UniProtKB">
        <authorList>
            <consortium name="EnsemblMetazoa"/>
        </authorList>
    </citation>
    <scope>IDENTIFICATION</scope>
</reference>
<evidence type="ECO:0000256" key="10">
    <source>
        <dbReference type="ARBA" id="ARBA00022840"/>
    </source>
</evidence>
<dbReference type="EnsemblMetazoa" id="SMAR003253-RA">
    <property type="protein sequence ID" value="SMAR003253-PA"/>
    <property type="gene ID" value="SMAR003253"/>
</dbReference>
<feature type="domain" description="Protein kinase" evidence="20">
    <location>
        <begin position="455"/>
        <end position="739"/>
    </location>
</feature>
<keyword evidence="15" id="KW-0675">Receptor</keyword>
<evidence type="ECO:0000256" key="7">
    <source>
        <dbReference type="ARBA" id="ARBA00022737"/>
    </source>
</evidence>
<dbReference type="Pfam" id="PF13927">
    <property type="entry name" value="Ig_3"/>
    <property type="match status" value="1"/>
</dbReference>
<feature type="region of interest" description="Disordered" evidence="18">
    <location>
        <begin position="669"/>
        <end position="698"/>
    </location>
</feature>
<keyword evidence="13" id="KW-0829">Tyrosine-protein kinase</keyword>
<dbReference type="PANTHER" id="PTHR24416:SF550">
    <property type="entry name" value="FIBROBLAST GROWTH FACTOR RECEPTOR HOMOLOG 1-RELATED"/>
    <property type="match status" value="1"/>
</dbReference>
<dbReference type="SUPFAM" id="SSF48726">
    <property type="entry name" value="Immunoglobulin"/>
    <property type="match status" value="2"/>
</dbReference>
<accession>T1IQE1</accession>
<keyword evidence="7" id="KW-0677">Repeat</keyword>
<dbReference type="EC" id="2.7.10.1" evidence="2"/>
<evidence type="ECO:0000259" key="21">
    <source>
        <dbReference type="PROSITE" id="PS50835"/>
    </source>
</evidence>
<dbReference type="PhylomeDB" id="T1IQE1"/>
<evidence type="ECO:0000256" key="13">
    <source>
        <dbReference type="ARBA" id="ARBA00023137"/>
    </source>
</evidence>
<dbReference type="GO" id="GO:0005524">
    <property type="term" value="F:ATP binding"/>
    <property type="evidence" value="ECO:0007669"/>
    <property type="project" value="UniProtKB-KW"/>
</dbReference>
<evidence type="ECO:0000256" key="19">
    <source>
        <dbReference type="SAM" id="Phobius"/>
    </source>
</evidence>
<dbReference type="SMART" id="SM00409">
    <property type="entry name" value="IG"/>
    <property type="match status" value="2"/>
</dbReference>
<reference evidence="23" key="1">
    <citation type="submission" date="2011-05" db="EMBL/GenBank/DDBJ databases">
        <authorList>
            <person name="Richards S.R."/>
            <person name="Qu J."/>
            <person name="Jiang H."/>
            <person name="Jhangiani S.N."/>
            <person name="Agravi P."/>
            <person name="Goodspeed R."/>
            <person name="Gross S."/>
            <person name="Mandapat C."/>
            <person name="Jackson L."/>
            <person name="Mathew T."/>
            <person name="Pu L."/>
            <person name="Thornton R."/>
            <person name="Saada N."/>
            <person name="Wilczek-Boney K.B."/>
            <person name="Lee S."/>
            <person name="Kovar C."/>
            <person name="Wu Y."/>
            <person name="Scherer S.E."/>
            <person name="Worley K.C."/>
            <person name="Muzny D.M."/>
            <person name="Gibbs R."/>
        </authorList>
    </citation>
    <scope>NUCLEOTIDE SEQUENCE</scope>
    <source>
        <strain evidence="23">Brora</strain>
    </source>
</reference>
<dbReference type="InterPro" id="IPR036179">
    <property type="entry name" value="Ig-like_dom_sf"/>
</dbReference>
<evidence type="ECO:0000256" key="6">
    <source>
        <dbReference type="ARBA" id="ARBA00022729"/>
    </source>
</evidence>
<dbReference type="InterPro" id="IPR050122">
    <property type="entry name" value="RTK"/>
</dbReference>
<dbReference type="GO" id="GO:0005886">
    <property type="term" value="C:plasma membrane"/>
    <property type="evidence" value="ECO:0007669"/>
    <property type="project" value="TreeGrafter"/>
</dbReference>
<feature type="domain" description="Ig-like" evidence="21">
    <location>
        <begin position="182"/>
        <end position="266"/>
    </location>
</feature>
<evidence type="ECO:0000256" key="3">
    <source>
        <dbReference type="ARBA" id="ARBA00022553"/>
    </source>
</evidence>
<dbReference type="SUPFAM" id="SSF56112">
    <property type="entry name" value="Protein kinase-like (PK-like)"/>
    <property type="match status" value="1"/>
</dbReference>
<feature type="compositionally biased region" description="Acidic residues" evidence="18">
    <location>
        <begin position="679"/>
        <end position="690"/>
    </location>
</feature>
<keyword evidence="17" id="KW-0393">Immunoglobulin domain</keyword>